<dbReference type="InterPro" id="IPR023214">
    <property type="entry name" value="HAD_sf"/>
</dbReference>
<name>A0A1Y3PP56_9BACI</name>
<sequence length="70" mass="8079">MTEWLSEIKVIIFDMDGTLYQEDTFMDRYIRYLLEGTEWEAETDAAVAEARKILYGQHPVKFGHAPALPG</sequence>
<protein>
    <submittedName>
        <fullName evidence="1">Uncharacterized protein</fullName>
    </submittedName>
</protein>
<dbReference type="EMBL" id="LZRT01000067">
    <property type="protein sequence ID" value="OUM87937.1"/>
    <property type="molecule type" value="Genomic_DNA"/>
</dbReference>
<evidence type="ECO:0000313" key="2">
    <source>
        <dbReference type="Proteomes" id="UP000196475"/>
    </source>
</evidence>
<dbReference type="Gene3D" id="3.40.50.1000">
    <property type="entry name" value="HAD superfamily/HAD-like"/>
    <property type="match status" value="1"/>
</dbReference>
<dbReference type="AlphaFoldDB" id="A0A1Y3PP56"/>
<comment type="caution">
    <text evidence="1">The sequence shown here is derived from an EMBL/GenBank/DDBJ whole genome shotgun (WGS) entry which is preliminary data.</text>
</comment>
<reference evidence="2" key="1">
    <citation type="submission" date="2016-06" db="EMBL/GenBank/DDBJ databases">
        <authorList>
            <person name="Nascimento L."/>
            <person name="Pereira R.V."/>
            <person name="Martins L.F."/>
            <person name="Quaggio R.B."/>
            <person name="Silva A.M."/>
            <person name="Setubal J.C."/>
        </authorList>
    </citation>
    <scope>NUCLEOTIDE SEQUENCE [LARGE SCALE GENOMIC DNA]</scope>
</reference>
<dbReference type="SUPFAM" id="SSF56784">
    <property type="entry name" value="HAD-like"/>
    <property type="match status" value="1"/>
</dbReference>
<dbReference type="Proteomes" id="UP000196475">
    <property type="component" value="Unassembled WGS sequence"/>
</dbReference>
<evidence type="ECO:0000313" key="1">
    <source>
        <dbReference type="EMBL" id="OUM87937.1"/>
    </source>
</evidence>
<gene>
    <name evidence="1" type="ORF">BAA01_10865</name>
</gene>
<accession>A0A1Y3PP56</accession>
<proteinExistence type="predicted"/>
<organism evidence="1 2">
    <name type="scientific">Bacillus thermozeamaize</name>
    <dbReference type="NCBI Taxonomy" id="230954"/>
    <lineage>
        <taxon>Bacteria</taxon>
        <taxon>Bacillati</taxon>
        <taxon>Bacillota</taxon>
        <taxon>Bacilli</taxon>
        <taxon>Bacillales</taxon>
        <taxon>Bacillaceae</taxon>
        <taxon>Bacillus</taxon>
    </lineage>
</organism>
<dbReference type="InterPro" id="IPR036412">
    <property type="entry name" value="HAD-like_sf"/>
</dbReference>